<dbReference type="EMBL" id="VXIS01000010">
    <property type="protein sequence ID" value="KAA8913998.1"/>
    <property type="molecule type" value="Genomic_DNA"/>
</dbReference>
<evidence type="ECO:0000313" key="2">
    <source>
        <dbReference type="Proteomes" id="UP000326924"/>
    </source>
</evidence>
<accession>A0A5J5FAC7</accession>
<sequence length="90" mass="9607">MLRMFVLQSKDMWLTSWPVADDLSSGGEDDLANVIEAADDTGLVDLLDAPPTHDAANQSVAAPFPQPLPPVAFGVTRGKVQGMMQQILDA</sequence>
<reference evidence="1 2" key="1">
    <citation type="submission" date="2019-09" db="EMBL/GenBank/DDBJ databases">
        <title>Draft genome of the ectomycorrhizal ascomycete Sphaerosporella brunnea.</title>
        <authorList>
            <consortium name="DOE Joint Genome Institute"/>
            <person name="Benucci G.M."/>
            <person name="Marozzi G."/>
            <person name="Antonielli L."/>
            <person name="Sanchez S."/>
            <person name="Marco P."/>
            <person name="Wang X."/>
            <person name="Falini L.B."/>
            <person name="Barry K."/>
            <person name="Haridas S."/>
            <person name="Lipzen A."/>
            <person name="Labutti K."/>
            <person name="Grigoriev I.V."/>
            <person name="Murat C."/>
            <person name="Martin F."/>
            <person name="Albertini E."/>
            <person name="Donnini D."/>
            <person name="Bonito G."/>
        </authorList>
    </citation>
    <scope>NUCLEOTIDE SEQUENCE [LARGE SCALE GENOMIC DNA]</scope>
    <source>
        <strain evidence="1 2">Sb_GMNB300</strain>
    </source>
</reference>
<keyword evidence="2" id="KW-1185">Reference proteome</keyword>
<name>A0A5J5FAC7_9PEZI</name>
<dbReference type="Proteomes" id="UP000326924">
    <property type="component" value="Unassembled WGS sequence"/>
</dbReference>
<protein>
    <submittedName>
        <fullName evidence="1">Uncharacterized protein</fullName>
    </submittedName>
</protein>
<comment type="caution">
    <text evidence="1">The sequence shown here is derived from an EMBL/GenBank/DDBJ whole genome shotgun (WGS) entry which is preliminary data.</text>
</comment>
<evidence type="ECO:0000313" key="1">
    <source>
        <dbReference type="EMBL" id="KAA8913998.1"/>
    </source>
</evidence>
<organism evidence="1 2">
    <name type="scientific">Sphaerosporella brunnea</name>
    <dbReference type="NCBI Taxonomy" id="1250544"/>
    <lineage>
        <taxon>Eukaryota</taxon>
        <taxon>Fungi</taxon>
        <taxon>Dikarya</taxon>
        <taxon>Ascomycota</taxon>
        <taxon>Pezizomycotina</taxon>
        <taxon>Pezizomycetes</taxon>
        <taxon>Pezizales</taxon>
        <taxon>Pyronemataceae</taxon>
        <taxon>Sphaerosporella</taxon>
    </lineage>
</organism>
<dbReference type="InParanoid" id="A0A5J5FAC7"/>
<dbReference type="AlphaFoldDB" id="A0A5J5FAC7"/>
<gene>
    <name evidence="1" type="ORF">FN846DRAFT_902452</name>
</gene>
<proteinExistence type="predicted"/>